<organism evidence="1 2">
    <name type="scientific">Diploscapter pachys</name>
    <dbReference type="NCBI Taxonomy" id="2018661"/>
    <lineage>
        <taxon>Eukaryota</taxon>
        <taxon>Metazoa</taxon>
        <taxon>Ecdysozoa</taxon>
        <taxon>Nematoda</taxon>
        <taxon>Chromadorea</taxon>
        <taxon>Rhabditida</taxon>
        <taxon>Rhabditina</taxon>
        <taxon>Rhabditomorpha</taxon>
        <taxon>Rhabditoidea</taxon>
        <taxon>Rhabditidae</taxon>
        <taxon>Diploscapter</taxon>
    </lineage>
</organism>
<comment type="caution">
    <text evidence="1">The sequence shown here is derived from an EMBL/GenBank/DDBJ whole genome shotgun (WGS) entry which is preliminary data.</text>
</comment>
<name>A0A2A2JYF1_9BILA</name>
<dbReference type="InterPro" id="IPR027056">
    <property type="entry name" value="Gluconate_2DH_su3"/>
</dbReference>
<keyword evidence="2" id="KW-1185">Reference proteome</keyword>
<dbReference type="InterPro" id="IPR029058">
    <property type="entry name" value="AB_hydrolase_fold"/>
</dbReference>
<dbReference type="AlphaFoldDB" id="A0A2A2JYF1"/>
<proteinExistence type="predicted"/>
<sequence>MGGKIATLAAARARDGDARFAGLTAVALLAASPPAPEPMEEDRRKLMLDWFADGAIDADEAAQFVDDNTAARLPEPLRERAIADVRCSGRKAWTGWLERGSREDWQEAAGQIAVPALILAGGEDGDLGEDAQRRLNLPHYPAGRISVIEGAAHLLPYEQPDAVAQAIADHVSAAFARALPPAMIALLASDRVSSRTRAVLTARHAVPGPLTLLSDRQAATLAALIEAVLPGAGDPGELARRIDAMMAAGRGDGWRCAELPADAMCWPAALDTLDAMGGGFADADPAARERCLRSLAAGKAAETGGALSPHQMQLWFAEARGEIARQWMALPATMARIGYDGFAIGGDGVRKQGYVRAAADTIEPWQQLAGTRA</sequence>
<dbReference type="SUPFAM" id="SSF53474">
    <property type="entry name" value="alpha/beta-Hydrolases"/>
    <property type="match status" value="1"/>
</dbReference>
<dbReference type="EMBL" id="LIAE01010051">
    <property type="protein sequence ID" value="PAV66674.1"/>
    <property type="molecule type" value="Genomic_DNA"/>
</dbReference>
<dbReference type="Proteomes" id="UP000218231">
    <property type="component" value="Unassembled WGS sequence"/>
</dbReference>
<reference evidence="1 2" key="1">
    <citation type="journal article" date="2017" name="Curr. Biol.">
        <title>Genome architecture and evolution of a unichromosomal asexual nematode.</title>
        <authorList>
            <person name="Fradin H."/>
            <person name="Zegar C."/>
            <person name="Gutwein M."/>
            <person name="Lucas J."/>
            <person name="Kovtun M."/>
            <person name="Corcoran D."/>
            <person name="Baugh L.R."/>
            <person name="Kiontke K."/>
            <person name="Gunsalus K."/>
            <person name="Fitch D.H."/>
            <person name="Piano F."/>
        </authorList>
    </citation>
    <scope>NUCLEOTIDE SEQUENCE [LARGE SCALE GENOMIC DNA]</scope>
    <source>
        <strain evidence="1">PF1309</strain>
    </source>
</reference>
<gene>
    <name evidence="1" type="ORF">WR25_11185</name>
</gene>
<accession>A0A2A2JYF1</accession>
<protein>
    <submittedName>
        <fullName evidence="1">Uncharacterized protein</fullName>
    </submittedName>
</protein>
<evidence type="ECO:0000313" key="2">
    <source>
        <dbReference type="Proteomes" id="UP000218231"/>
    </source>
</evidence>
<dbReference type="STRING" id="2018661.A0A2A2JYF1"/>
<dbReference type="Pfam" id="PF13618">
    <property type="entry name" value="Gluconate_2-dh3"/>
    <property type="match status" value="1"/>
</dbReference>
<evidence type="ECO:0000313" key="1">
    <source>
        <dbReference type="EMBL" id="PAV66674.1"/>
    </source>
</evidence>
<dbReference type="Gene3D" id="3.40.50.1820">
    <property type="entry name" value="alpha/beta hydrolase"/>
    <property type="match status" value="1"/>
</dbReference>